<gene>
    <name evidence="2" type="ORF">F5X68DRAFT_248415</name>
</gene>
<comment type="caution">
    <text evidence="2">The sequence shown here is derived from an EMBL/GenBank/DDBJ whole genome shotgun (WGS) entry which is preliminary data.</text>
</comment>
<dbReference type="InterPro" id="IPR027417">
    <property type="entry name" value="P-loop_NTPase"/>
</dbReference>
<dbReference type="AlphaFoldDB" id="A0A9P9AE52"/>
<organism evidence="2 3">
    <name type="scientific">Plectosphaerella plurivora</name>
    <dbReference type="NCBI Taxonomy" id="936078"/>
    <lineage>
        <taxon>Eukaryota</taxon>
        <taxon>Fungi</taxon>
        <taxon>Dikarya</taxon>
        <taxon>Ascomycota</taxon>
        <taxon>Pezizomycotina</taxon>
        <taxon>Sordariomycetes</taxon>
        <taxon>Hypocreomycetidae</taxon>
        <taxon>Glomerellales</taxon>
        <taxon>Plectosphaerellaceae</taxon>
        <taxon>Plectosphaerella</taxon>
    </lineage>
</organism>
<evidence type="ECO:0000256" key="1">
    <source>
        <dbReference type="SAM" id="MobiDB-lite"/>
    </source>
</evidence>
<sequence>MDENATSSLVQFFEGYQPRDNDLFIILIGFSGAGKSNLISQCHEVSPSINVYLIDTPGFDNSRLTDHSVLALIARWLVEAYSRGIRIHGLLYFHSLNDKRFCAIARRNCDMVRDLCGPAACLKTVLVTTRWDEHLLEHAVLRQQTFIDTPGLWCEIGGPVRQHFNTEQSARDILDFFVNGDRRPVILAIQHEIIKHKMAVRDTSSYRVLGYIPPLPSMGFFRTGGTLRRDQVRKHLKSTCKAEKARMKKSQKKCIWTLEHVVNQQRRALEASRPITKVKRAGSSRATSGPDARPPQPAVWQWRDISEDDGPEGEGLGENDSGEEEGRPEDYYPPLGRDYTFSEPGFLSLSGKDFWMASRIYEFRQVYFSAEVPTYLELVQGIPSYVDLCCDAEDRLYIEHSDNLADHYALLYDCLQDNADIIESINYEESELTLGSAGTFWFTAGNNFWFNLPLGLHESLRKQQIDYWDVDFVALGVEGTYFATIREMSQFIFGIGDDLYPGLEELMRNVQWMTRAGEYVPKISSMALDLQSKTDYAVFFDDGTLYKNTNWDETTNYCFRRWRGLERGLAYPM</sequence>
<accession>A0A9P9AE52</accession>
<dbReference type="OrthoDB" id="8954335at2759"/>
<feature type="compositionally biased region" description="Acidic residues" evidence="1">
    <location>
        <begin position="306"/>
        <end position="323"/>
    </location>
</feature>
<reference evidence="2" key="1">
    <citation type="journal article" date="2021" name="Nat. Commun.">
        <title>Genetic determinants of endophytism in the Arabidopsis root mycobiome.</title>
        <authorList>
            <person name="Mesny F."/>
            <person name="Miyauchi S."/>
            <person name="Thiergart T."/>
            <person name="Pickel B."/>
            <person name="Atanasova L."/>
            <person name="Karlsson M."/>
            <person name="Huettel B."/>
            <person name="Barry K.W."/>
            <person name="Haridas S."/>
            <person name="Chen C."/>
            <person name="Bauer D."/>
            <person name="Andreopoulos W."/>
            <person name="Pangilinan J."/>
            <person name="LaButti K."/>
            <person name="Riley R."/>
            <person name="Lipzen A."/>
            <person name="Clum A."/>
            <person name="Drula E."/>
            <person name="Henrissat B."/>
            <person name="Kohler A."/>
            <person name="Grigoriev I.V."/>
            <person name="Martin F.M."/>
            <person name="Hacquard S."/>
        </authorList>
    </citation>
    <scope>NUCLEOTIDE SEQUENCE</scope>
    <source>
        <strain evidence="2">MPI-SDFR-AT-0117</strain>
    </source>
</reference>
<protein>
    <recommendedName>
        <fullName evidence="4">G domain-containing protein</fullName>
    </recommendedName>
</protein>
<evidence type="ECO:0000313" key="3">
    <source>
        <dbReference type="Proteomes" id="UP000770015"/>
    </source>
</evidence>
<dbReference type="SUPFAM" id="SSF52540">
    <property type="entry name" value="P-loop containing nucleoside triphosphate hydrolases"/>
    <property type="match status" value="1"/>
</dbReference>
<name>A0A9P9AE52_9PEZI</name>
<evidence type="ECO:0008006" key="4">
    <source>
        <dbReference type="Google" id="ProtNLM"/>
    </source>
</evidence>
<evidence type="ECO:0000313" key="2">
    <source>
        <dbReference type="EMBL" id="KAH6693907.1"/>
    </source>
</evidence>
<dbReference type="Gene3D" id="3.40.50.300">
    <property type="entry name" value="P-loop containing nucleotide triphosphate hydrolases"/>
    <property type="match status" value="1"/>
</dbReference>
<dbReference type="Proteomes" id="UP000770015">
    <property type="component" value="Unassembled WGS sequence"/>
</dbReference>
<dbReference type="EMBL" id="JAGSXJ010000003">
    <property type="protein sequence ID" value="KAH6693907.1"/>
    <property type="molecule type" value="Genomic_DNA"/>
</dbReference>
<proteinExistence type="predicted"/>
<feature type="region of interest" description="Disordered" evidence="1">
    <location>
        <begin position="272"/>
        <end position="334"/>
    </location>
</feature>
<keyword evidence="3" id="KW-1185">Reference proteome</keyword>